<dbReference type="Proteomes" id="UP000077248">
    <property type="component" value="Unassembled WGS sequence"/>
</dbReference>
<dbReference type="RefSeq" id="XP_018379633.1">
    <property type="nucleotide sequence ID" value="XM_018532306.1"/>
</dbReference>
<dbReference type="GeneID" id="29117900"/>
<keyword evidence="3" id="KW-1185">Reference proteome</keyword>
<reference evidence="4" key="2">
    <citation type="journal article" date="2019" name="bioRxiv">
        <title>Genomics, evolutionary history and diagnostics of the Alternaria alternata species group including apple and Asian pear pathotypes.</title>
        <authorList>
            <person name="Armitage A.D."/>
            <person name="Cockerton H.M."/>
            <person name="Sreenivasaprasad S."/>
            <person name="Woodhall J.W."/>
            <person name="Lane C.R."/>
            <person name="Harrison R.J."/>
            <person name="Clarkson J.P."/>
        </authorList>
    </citation>
    <scope>NUCLEOTIDE SEQUENCE [LARGE SCALE GENOMIC DNA]</scope>
    <source>
        <strain evidence="4">FERA 1177</strain>
    </source>
</reference>
<reference evidence="2" key="3">
    <citation type="journal article" date="2019" name="J. ISSAAS">
        <title>Genomics, evolutionary history and diagnostics of the Alternaria alternata species group including apple and Asian pear pathotypes.</title>
        <authorList>
            <person name="Armitage A.D."/>
            <person name="Cockerton H.M."/>
            <person name="Sreenivasaprasad S."/>
            <person name="Woodhall J."/>
            <person name="Lane C."/>
            <person name="Harrison R.J."/>
            <person name="Clarkson J.P."/>
        </authorList>
    </citation>
    <scope>NUCLEOTIDE SEQUENCE</scope>
    <source>
        <strain evidence="2">FERA 1177</strain>
    </source>
</reference>
<dbReference type="EMBL" id="PDXD01000041">
    <property type="protein sequence ID" value="RYN70390.1"/>
    <property type="molecule type" value="Genomic_DNA"/>
</dbReference>
<protein>
    <submittedName>
        <fullName evidence="1">Uncharacterized protein</fullName>
    </submittedName>
</protein>
<accession>A0A177D527</accession>
<sequence length="188" mass="20552">MASSTSCASKTTQISSTNAARIVRCPTETIERLRHLNEAEIITLFTPFVPHPPSTTLAKDVDPFEPLGRALPRQVRHVPYRFDYGMTEMHVDFLSASGAVVIVICATTNVINHHGQAFERQLKFALDTSKKIVHNNTIANIPTILLLVDDDATAQGYVNAVDSFPAVVAVSDYTTVALMNAVRVLFGN</sequence>
<organism evidence="1 3">
    <name type="scientific">Alternaria alternata</name>
    <name type="common">Alternaria rot fungus</name>
    <name type="synonym">Torula alternata</name>
    <dbReference type="NCBI Taxonomy" id="5599"/>
    <lineage>
        <taxon>Eukaryota</taxon>
        <taxon>Fungi</taxon>
        <taxon>Dikarya</taxon>
        <taxon>Ascomycota</taxon>
        <taxon>Pezizomycotina</taxon>
        <taxon>Dothideomycetes</taxon>
        <taxon>Pleosporomycetidae</taxon>
        <taxon>Pleosporales</taxon>
        <taxon>Pleosporineae</taxon>
        <taxon>Pleosporaceae</taxon>
        <taxon>Alternaria</taxon>
        <taxon>Alternaria sect. Alternaria</taxon>
        <taxon>Alternaria alternata complex</taxon>
    </lineage>
</organism>
<dbReference type="EMBL" id="KV441502">
    <property type="protein sequence ID" value="OAG14212.1"/>
    <property type="molecule type" value="Genomic_DNA"/>
</dbReference>
<dbReference type="KEGG" id="aalt:CC77DRAFT_576210"/>
<evidence type="ECO:0000313" key="3">
    <source>
        <dbReference type="Proteomes" id="UP000077248"/>
    </source>
</evidence>
<proteinExistence type="predicted"/>
<name>A0A177D527_ALTAL</name>
<reference evidence="1 3" key="1">
    <citation type="submission" date="2016-05" db="EMBL/GenBank/DDBJ databases">
        <title>Comparative analysis of secretome profiles of manganese(II)-oxidizing ascomycete fungi.</title>
        <authorList>
            <consortium name="DOE Joint Genome Institute"/>
            <person name="Zeiner C.A."/>
            <person name="Purvine S.O."/>
            <person name="Zink E.M."/>
            <person name="Wu S."/>
            <person name="Pasa-Tolic L."/>
            <person name="Chaput D.L."/>
            <person name="Haridas S."/>
            <person name="Grigoriev I.V."/>
            <person name="Santelli C.M."/>
            <person name="Hansel C.M."/>
        </authorList>
    </citation>
    <scope>NUCLEOTIDE SEQUENCE [LARGE SCALE GENOMIC DNA]</scope>
    <source>
        <strain evidence="1 3">SRC1lrK2f</strain>
    </source>
</reference>
<dbReference type="OMA" id="ICATANV"/>
<evidence type="ECO:0000313" key="2">
    <source>
        <dbReference type="EMBL" id="RYN70390.1"/>
    </source>
</evidence>
<gene>
    <name evidence="2" type="ORF">AA0117_g10585</name>
    <name evidence="1" type="ORF">CC77DRAFT_576210</name>
</gene>
<evidence type="ECO:0000313" key="4">
    <source>
        <dbReference type="Proteomes" id="UP000291422"/>
    </source>
</evidence>
<dbReference type="Proteomes" id="UP000291422">
    <property type="component" value="Unassembled WGS sequence"/>
</dbReference>
<dbReference type="AlphaFoldDB" id="A0A177D527"/>
<evidence type="ECO:0000313" key="1">
    <source>
        <dbReference type="EMBL" id="OAG14212.1"/>
    </source>
</evidence>
<dbReference type="VEuPathDB" id="FungiDB:CC77DRAFT_576210"/>